<dbReference type="InterPro" id="IPR016163">
    <property type="entry name" value="Ald_DH_C"/>
</dbReference>
<reference evidence="6 7" key="1">
    <citation type="submission" date="2019-08" db="EMBL/GenBank/DDBJ databases">
        <title>Pelomicrobium methylotrophicum gen. nov., sp. nov. a moderately thermophilic, facultatively anaerobic, lithoautotrophic and methylotrophic bacterium isolated from a terrestrial mud volcano.</title>
        <authorList>
            <person name="Slobodkina G.B."/>
            <person name="Merkel A.Y."/>
            <person name="Slobodkin A.I."/>
        </authorList>
    </citation>
    <scope>NUCLEOTIDE SEQUENCE [LARGE SCALE GENOMIC DNA]</scope>
    <source>
        <strain evidence="6 7">SM250</strain>
    </source>
</reference>
<dbReference type="EMBL" id="VPFL01000021">
    <property type="protein sequence ID" value="TXF10796.1"/>
    <property type="molecule type" value="Genomic_DNA"/>
</dbReference>
<keyword evidence="7" id="KW-1185">Reference proteome</keyword>
<dbReference type="InterPro" id="IPR016162">
    <property type="entry name" value="Ald_DH_N"/>
</dbReference>
<dbReference type="PANTHER" id="PTHR11699">
    <property type="entry name" value="ALDEHYDE DEHYDROGENASE-RELATED"/>
    <property type="match status" value="1"/>
</dbReference>
<dbReference type="SUPFAM" id="SSF53720">
    <property type="entry name" value="ALDH-like"/>
    <property type="match status" value="1"/>
</dbReference>
<dbReference type="PROSITE" id="PS00070">
    <property type="entry name" value="ALDEHYDE_DEHYDR_CYS"/>
    <property type="match status" value="1"/>
</dbReference>
<dbReference type="Gene3D" id="3.40.605.10">
    <property type="entry name" value="Aldehyde Dehydrogenase, Chain A, domain 1"/>
    <property type="match status" value="1"/>
</dbReference>
<evidence type="ECO:0000259" key="5">
    <source>
        <dbReference type="Pfam" id="PF00171"/>
    </source>
</evidence>
<keyword evidence="2 4" id="KW-0560">Oxidoreductase</keyword>
<evidence type="ECO:0000256" key="4">
    <source>
        <dbReference type="RuleBase" id="RU003345"/>
    </source>
</evidence>
<gene>
    <name evidence="6" type="ORF">FR698_13300</name>
</gene>
<dbReference type="PROSITE" id="PS00687">
    <property type="entry name" value="ALDEHYDE_DEHYDR_GLU"/>
    <property type="match status" value="1"/>
</dbReference>
<evidence type="ECO:0000256" key="3">
    <source>
        <dbReference type="PROSITE-ProRule" id="PRU10007"/>
    </source>
</evidence>
<dbReference type="OrthoDB" id="5288248at2"/>
<dbReference type="InterPro" id="IPR016161">
    <property type="entry name" value="Ald_DH/histidinol_DH"/>
</dbReference>
<evidence type="ECO:0000256" key="2">
    <source>
        <dbReference type="ARBA" id="ARBA00023002"/>
    </source>
</evidence>
<dbReference type="InterPro" id="IPR029510">
    <property type="entry name" value="Ald_DH_CS_GLU"/>
</dbReference>
<dbReference type="FunFam" id="3.40.309.10:FF:000012">
    <property type="entry name" value="Betaine aldehyde dehydrogenase"/>
    <property type="match status" value="1"/>
</dbReference>
<evidence type="ECO:0000256" key="1">
    <source>
        <dbReference type="ARBA" id="ARBA00009986"/>
    </source>
</evidence>
<dbReference type="RefSeq" id="WP_147800689.1">
    <property type="nucleotide sequence ID" value="NZ_VPFL01000021.1"/>
</dbReference>
<dbReference type="InterPro" id="IPR015590">
    <property type="entry name" value="Aldehyde_DH_dom"/>
</dbReference>
<dbReference type="Pfam" id="PF00171">
    <property type="entry name" value="Aldedh"/>
    <property type="match status" value="1"/>
</dbReference>
<accession>A0A5C7EUP6</accession>
<dbReference type="InParanoid" id="A0A5C7EUP6"/>
<dbReference type="FunFam" id="3.40.605.10:FF:000007">
    <property type="entry name" value="NAD/NADP-dependent betaine aldehyde dehydrogenase"/>
    <property type="match status" value="1"/>
</dbReference>
<evidence type="ECO:0000313" key="7">
    <source>
        <dbReference type="Proteomes" id="UP000321201"/>
    </source>
</evidence>
<feature type="active site" evidence="3">
    <location>
        <position position="270"/>
    </location>
</feature>
<protein>
    <submittedName>
        <fullName evidence="6">Aldehyde dehydrogenase family protein</fullName>
    </submittedName>
</protein>
<feature type="domain" description="Aldehyde dehydrogenase" evidence="5">
    <location>
        <begin position="42"/>
        <end position="498"/>
    </location>
</feature>
<organism evidence="6 7">
    <name type="scientific">Pelomicrobium methylotrophicum</name>
    <dbReference type="NCBI Taxonomy" id="2602750"/>
    <lineage>
        <taxon>Bacteria</taxon>
        <taxon>Pseudomonadati</taxon>
        <taxon>Pseudomonadota</taxon>
        <taxon>Hydrogenophilia</taxon>
        <taxon>Hydrogenophilia incertae sedis</taxon>
        <taxon>Pelomicrobium</taxon>
    </lineage>
</organism>
<evidence type="ECO:0000313" key="6">
    <source>
        <dbReference type="EMBL" id="TXF10796.1"/>
    </source>
</evidence>
<dbReference type="FunCoup" id="A0A5C7EUP6">
    <property type="interactions" value="64"/>
</dbReference>
<dbReference type="Gene3D" id="3.40.309.10">
    <property type="entry name" value="Aldehyde Dehydrogenase, Chain A, domain 2"/>
    <property type="match status" value="1"/>
</dbReference>
<comment type="similarity">
    <text evidence="1 4">Belongs to the aldehyde dehydrogenase family.</text>
</comment>
<dbReference type="InterPro" id="IPR016160">
    <property type="entry name" value="Ald_DH_CS_CYS"/>
</dbReference>
<dbReference type="AlphaFoldDB" id="A0A5C7EUP6"/>
<sequence length="504" mass="54430">MSTVEPFRPTPGAAKTAALAEARRLAGQVLVDGRLQCPPSGRALPVENPADETVIAEAARCDARDVAWAVEAAQRAYPAWSRRPARERGDLLRRAADRLAQEAEPLARLMALETGNALATQCRPEVASAIELLHFYAGLWSELKGRTLPWDPGTFAYVTREPLGVVGAIIPWNAPLLLMMAKLGPALAAGNTVVLKSAEQAPLTVLRAAEILQEVLPPGVANAISGYGEEAGKPLAEHPLVRKITFTGSCAVGKQILHYAADKLCPVTLELGGKSPNIVMDDADLEQVVSGVIVGMRFTRQGQSCSAGTRIYLHEKVYEEVVSRTVAELGKLRIGDPLDEQTQMGAIISREQFDRVTAYVEMARATPGARILCGGRRAAGLEKGYFYTPTLIEGVPHTSPVCTDEIFGPVALLYRFRDFDEALHLANKTDFGLAGALWTRDLSRALSFAEKIQAGFVQVNQYAGPRAGLSYGGYKMSGLGREYSLESMLEHFTLTKTVIVNYGS</sequence>
<dbReference type="GO" id="GO:0016620">
    <property type="term" value="F:oxidoreductase activity, acting on the aldehyde or oxo group of donors, NAD or NADP as acceptor"/>
    <property type="evidence" value="ECO:0007669"/>
    <property type="project" value="InterPro"/>
</dbReference>
<proteinExistence type="inferred from homology"/>
<comment type="caution">
    <text evidence="6">The sequence shown here is derived from an EMBL/GenBank/DDBJ whole genome shotgun (WGS) entry which is preliminary data.</text>
</comment>
<dbReference type="Proteomes" id="UP000321201">
    <property type="component" value="Unassembled WGS sequence"/>
</dbReference>
<name>A0A5C7EUP6_9PROT</name>